<feature type="domain" description="M23ase beta-sheet core" evidence="4">
    <location>
        <begin position="300"/>
        <end position="396"/>
    </location>
</feature>
<dbReference type="Pfam" id="PF01551">
    <property type="entry name" value="Peptidase_M23"/>
    <property type="match status" value="1"/>
</dbReference>
<dbReference type="PANTHER" id="PTHR21666">
    <property type="entry name" value="PEPTIDASE-RELATED"/>
    <property type="match status" value="1"/>
</dbReference>
<evidence type="ECO:0000259" key="5">
    <source>
        <dbReference type="Pfam" id="PF24568"/>
    </source>
</evidence>
<evidence type="ECO:0000313" key="7">
    <source>
        <dbReference type="Proteomes" id="UP000610760"/>
    </source>
</evidence>
<evidence type="ECO:0000256" key="2">
    <source>
        <dbReference type="SAM" id="Coils"/>
    </source>
</evidence>
<feature type="coiled-coil region" evidence="2">
    <location>
        <begin position="174"/>
        <end position="257"/>
    </location>
</feature>
<evidence type="ECO:0000313" key="6">
    <source>
        <dbReference type="EMBL" id="MBC8558824.1"/>
    </source>
</evidence>
<dbReference type="Proteomes" id="UP000610760">
    <property type="component" value="Unassembled WGS sequence"/>
</dbReference>
<gene>
    <name evidence="6" type="ORF">H8710_01945</name>
</gene>
<feature type="domain" description="Peptidoglycan hydrolase PcsB coiled-coil" evidence="5">
    <location>
        <begin position="115"/>
        <end position="186"/>
    </location>
</feature>
<dbReference type="InterPro" id="IPR016047">
    <property type="entry name" value="M23ase_b-sheet_dom"/>
</dbReference>
<proteinExistence type="predicted"/>
<keyword evidence="2" id="KW-0175">Coiled coil</keyword>
<organism evidence="6 7">
    <name type="scientific">Fumia xinanensis</name>
    <dbReference type="NCBI Taxonomy" id="2763659"/>
    <lineage>
        <taxon>Bacteria</taxon>
        <taxon>Bacillati</taxon>
        <taxon>Bacillota</taxon>
        <taxon>Clostridia</taxon>
        <taxon>Eubacteriales</taxon>
        <taxon>Oscillospiraceae</taxon>
        <taxon>Fumia</taxon>
    </lineage>
</organism>
<sequence>MKKKRIWALITALCLTCTVGFGMTGEQPIKVSAADSLSEIQQKQKEIQKKLNEAKSNLNSVNKQIGAEKQKQEALDNQISLNQQKINVLQQSISAMNADIADKNNQIAQKEEDIANKEIEITDTYEAFKKRMRAMYMAGENSSLEMLLSAESFSDFLTNAEMMKAISAHDQQLVEDLRAQKAAIEEEKTGIEQDKAAIEQRKQEIIIQREDIKATQSELEQAYAQSKDAMQDYGALKDQYENNRDAALAEEKAVEAELQNWYKTHSSNSSDGSTANSQFIWPLPGYSRISSPYGSRWGGFHTGMDITGGGVFGANIVAAASGTVIQSTSHYSYGNYIIVDHGGGYSTLYAHASQLLVSIGQKVEQGQTIAKVGSTGNSTGPHLHFEVRVNGKHQNPANYVHA</sequence>
<dbReference type="EMBL" id="JACRSV010000001">
    <property type="protein sequence ID" value="MBC8558824.1"/>
    <property type="molecule type" value="Genomic_DNA"/>
</dbReference>
<evidence type="ECO:0000259" key="4">
    <source>
        <dbReference type="Pfam" id="PF01551"/>
    </source>
</evidence>
<keyword evidence="1 3" id="KW-0732">Signal</keyword>
<comment type="caution">
    <text evidence="6">The sequence shown here is derived from an EMBL/GenBank/DDBJ whole genome shotgun (WGS) entry which is preliminary data.</text>
</comment>
<dbReference type="CDD" id="cd12797">
    <property type="entry name" value="M23_peptidase"/>
    <property type="match status" value="1"/>
</dbReference>
<dbReference type="InterPro" id="IPR011055">
    <property type="entry name" value="Dup_hybrid_motif"/>
</dbReference>
<dbReference type="GO" id="GO:0004222">
    <property type="term" value="F:metalloendopeptidase activity"/>
    <property type="evidence" value="ECO:0007669"/>
    <property type="project" value="TreeGrafter"/>
</dbReference>
<dbReference type="Pfam" id="PF24568">
    <property type="entry name" value="CC_PcsB"/>
    <property type="match status" value="1"/>
</dbReference>
<keyword evidence="7" id="KW-1185">Reference proteome</keyword>
<dbReference type="RefSeq" id="WP_249293718.1">
    <property type="nucleotide sequence ID" value="NZ_JACRSV010000001.1"/>
</dbReference>
<evidence type="ECO:0000256" key="1">
    <source>
        <dbReference type="ARBA" id="ARBA00022729"/>
    </source>
</evidence>
<dbReference type="Gene3D" id="6.10.250.3150">
    <property type="match status" value="1"/>
</dbReference>
<feature type="chain" id="PRO_5038570549" evidence="3">
    <location>
        <begin position="23"/>
        <end position="402"/>
    </location>
</feature>
<dbReference type="SUPFAM" id="SSF51261">
    <property type="entry name" value="Duplicated hybrid motif"/>
    <property type="match status" value="1"/>
</dbReference>
<evidence type="ECO:0000256" key="3">
    <source>
        <dbReference type="SAM" id="SignalP"/>
    </source>
</evidence>
<dbReference type="AlphaFoldDB" id="A0A926I6B6"/>
<dbReference type="InterPro" id="IPR050570">
    <property type="entry name" value="Cell_wall_metabolism_enzyme"/>
</dbReference>
<dbReference type="Gene3D" id="2.70.70.10">
    <property type="entry name" value="Glucose Permease (Domain IIA)"/>
    <property type="match status" value="1"/>
</dbReference>
<feature type="signal peptide" evidence="3">
    <location>
        <begin position="1"/>
        <end position="22"/>
    </location>
</feature>
<dbReference type="PANTHER" id="PTHR21666:SF270">
    <property type="entry name" value="MUREIN HYDROLASE ACTIVATOR ENVC"/>
    <property type="match status" value="1"/>
</dbReference>
<accession>A0A926I6B6</accession>
<name>A0A926I6B6_9FIRM</name>
<feature type="coiled-coil region" evidence="2">
    <location>
        <begin position="33"/>
        <end position="120"/>
    </location>
</feature>
<protein>
    <submittedName>
        <fullName evidence="6">Peptidoglycan DD-metalloendopeptidase family protein</fullName>
    </submittedName>
</protein>
<dbReference type="InterPro" id="IPR057309">
    <property type="entry name" value="PcsB_CC"/>
</dbReference>
<reference evidence="6" key="1">
    <citation type="submission" date="2020-08" db="EMBL/GenBank/DDBJ databases">
        <title>Genome public.</title>
        <authorList>
            <person name="Liu C."/>
            <person name="Sun Q."/>
        </authorList>
    </citation>
    <scope>NUCLEOTIDE SEQUENCE</scope>
    <source>
        <strain evidence="6">NSJ-33</strain>
    </source>
</reference>